<reference evidence="6" key="1">
    <citation type="submission" date="2015-03" db="EMBL/GenBank/DDBJ databases">
        <authorList>
            <consortium name="Pathogen Informatics"/>
        </authorList>
    </citation>
    <scope>NUCLEOTIDE SEQUENCE [LARGE SCALE GENOMIC DNA]</scope>
    <source>
        <strain evidence="6">NCTC11134</strain>
    </source>
</reference>
<dbReference type="PANTHER" id="PTHR48078:SF6">
    <property type="entry name" value="L-THREONINE DEHYDRATASE CATABOLIC TDCB"/>
    <property type="match status" value="1"/>
</dbReference>
<name>A0A0H5NS41_NOCFR</name>
<dbReference type="GeneID" id="61132124"/>
<organism evidence="5 6">
    <name type="scientific">Nocardia farcinica</name>
    <dbReference type="NCBI Taxonomy" id="37329"/>
    <lineage>
        <taxon>Bacteria</taxon>
        <taxon>Bacillati</taxon>
        <taxon>Actinomycetota</taxon>
        <taxon>Actinomycetes</taxon>
        <taxon>Mycobacteriales</taxon>
        <taxon>Nocardiaceae</taxon>
        <taxon>Nocardia</taxon>
    </lineage>
</organism>
<dbReference type="InterPro" id="IPR050147">
    <property type="entry name" value="Ser/Thr_Dehydratase"/>
</dbReference>
<dbReference type="EMBL" id="LN868938">
    <property type="protein sequence ID" value="CRY78222.1"/>
    <property type="molecule type" value="Genomic_DNA"/>
</dbReference>
<dbReference type="RefSeq" id="WP_011207833.1">
    <property type="nucleotide sequence ID" value="NZ_CAACYE020000001.1"/>
</dbReference>
<keyword evidence="2" id="KW-0663">Pyridoxal phosphate</keyword>
<dbReference type="GO" id="GO:0009097">
    <property type="term" value="P:isoleucine biosynthetic process"/>
    <property type="evidence" value="ECO:0007669"/>
    <property type="project" value="TreeGrafter"/>
</dbReference>
<evidence type="ECO:0000313" key="6">
    <source>
        <dbReference type="Proteomes" id="UP000057820"/>
    </source>
</evidence>
<dbReference type="NCBIfam" id="NF006094">
    <property type="entry name" value="PRK08246.1"/>
    <property type="match status" value="1"/>
</dbReference>
<keyword evidence="3 5" id="KW-0456">Lyase</keyword>
<sequence>MTDRDGALVAGEHARLYRSDVRLARRRLAGRIRKTPVFHTSVAGPAGPVPVTLKLEHLQHAGTFKVRGTLNALLAADPEDHVVIASAGNSGIAAALAAAWLGKTCTVVVPESAPHTKVAAMWSHGAEVLWHGTTYREAERYAAELAADRGALVLHAYDQLDVIAGAGVLALELEEQVRGRPPVLVSVGGGGLLAGVAAAFGRRQRVIGVEPVGMPALRAALTAERPVDVGPARPVLHPLGATRVGELALRLARRYDVPALLVTEEAITTAREYLWREFRIVVELAGATALAAILSGAYVPAPGERPVVVLCGANTDATGL</sequence>
<evidence type="ECO:0000313" key="5">
    <source>
        <dbReference type="EMBL" id="CRY78222.1"/>
    </source>
</evidence>
<comment type="cofactor">
    <cofactor evidence="1">
        <name>pyridoxal 5'-phosphate</name>
        <dbReference type="ChEBI" id="CHEBI:597326"/>
    </cofactor>
</comment>
<dbReference type="GO" id="GO:0003941">
    <property type="term" value="F:L-serine ammonia-lyase activity"/>
    <property type="evidence" value="ECO:0007669"/>
    <property type="project" value="TreeGrafter"/>
</dbReference>
<evidence type="ECO:0000256" key="1">
    <source>
        <dbReference type="ARBA" id="ARBA00001933"/>
    </source>
</evidence>
<dbReference type="Pfam" id="PF00291">
    <property type="entry name" value="PALP"/>
    <property type="match status" value="1"/>
</dbReference>
<dbReference type="InterPro" id="IPR001926">
    <property type="entry name" value="TrpB-like_PALP"/>
</dbReference>
<accession>A0A0H5NS41</accession>
<dbReference type="Gene3D" id="3.40.50.1100">
    <property type="match status" value="2"/>
</dbReference>
<dbReference type="SUPFAM" id="SSF53686">
    <property type="entry name" value="Tryptophan synthase beta subunit-like PLP-dependent enzymes"/>
    <property type="match status" value="1"/>
</dbReference>
<dbReference type="Proteomes" id="UP000057820">
    <property type="component" value="Chromosome 1"/>
</dbReference>
<proteinExistence type="predicted"/>
<dbReference type="PANTHER" id="PTHR48078">
    <property type="entry name" value="THREONINE DEHYDRATASE, MITOCHONDRIAL-RELATED"/>
    <property type="match status" value="1"/>
</dbReference>
<dbReference type="GO" id="GO:0004794">
    <property type="term" value="F:threonine deaminase activity"/>
    <property type="evidence" value="ECO:0007669"/>
    <property type="project" value="TreeGrafter"/>
</dbReference>
<evidence type="ECO:0000259" key="4">
    <source>
        <dbReference type="Pfam" id="PF00291"/>
    </source>
</evidence>
<evidence type="ECO:0000256" key="2">
    <source>
        <dbReference type="ARBA" id="ARBA00022898"/>
    </source>
</evidence>
<dbReference type="InterPro" id="IPR036052">
    <property type="entry name" value="TrpB-like_PALP_sf"/>
</dbReference>
<dbReference type="OMA" id="HENMQAT"/>
<evidence type="ECO:0000256" key="3">
    <source>
        <dbReference type="ARBA" id="ARBA00023239"/>
    </source>
</evidence>
<dbReference type="GO" id="GO:0006565">
    <property type="term" value="P:L-serine catabolic process"/>
    <property type="evidence" value="ECO:0007669"/>
    <property type="project" value="TreeGrafter"/>
</dbReference>
<protein>
    <submittedName>
        <fullName evidence="5">Phenylserine dehydratase</fullName>
        <ecNumber evidence="5">4.2.1.-</ecNumber>
    </submittedName>
</protein>
<gene>
    <name evidence="5" type="primary">psdht_1</name>
    <name evidence="5" type="ORF">ERS450000_02816</name>
</gene>
<feature type="domain" description="Tryptophan synthase beta chain-like PALP" evidence="4">
    <location>
        <begin position="31"/>
        <end position="312"/>
    </location>
</feature>
<dbReference type="GO" id="GO:0006567">
    <property type="term" value="P:L-threonine catabolic process"/>
    <property type="evidence" value="ECO:0007669"/>
    <property type="project" value="TreeGrafter"/>
</dbReference>
<dbReference type="KEGG" id="nfr:ERS450000_02816"/>
<dbReference type="AlphaFoldDB" id="A0A0H5NS41"/>
<dbReference type="EC" id="4.2.1.-" evidence="5"/>